<dbReference type="NCBIfam" id="TIGR01509">
    <property type="entry name" value="HAD-SF-IA-v3"/>
    <property type="match status" value="1"/>
</dbReference>
<keyword evidence="6" id="KW-1185">Reference proteome</keyword>
<dbReference type="RefSeq" id="WP_207153791.1">
    <property type="nucleotide sequence ID" value="NZ_AP024484.1"/>
</dbReference>
<accession>A0ABN6EJY9</accession>
<evidence type="ECO:0000313" key="6">
    <source>
        <dbReference type="Proteomes" id="UP001319045"/>
    </source>
</evidence>
<dbReference type="EMBL" id="AP024484">
    <property type="protein sequence ID" value="BCS86217.1"/>
    <property type="molecule type" value="Genomic_DNA"/>
</dbReference>
<comment type="similarity">
    <text evidence="3">Belongs to the HAD-like hydrolase superfamily. CbbY/CbbZ/Gph/YieH family.</text>
</comment>
<evidence type="ECO:0000256" key="3">
    <source>
        <dbReference type="ARBA" id="ARBA00006171"/>
    </source>
</evidence>
<comment type="catalytic activity">
    <reaction evidence="1">
        <text>2-phosphoglycolate + H2O = glycolate + phosphate</text>
        <dbReference type="Rhea" id="RHEA:14369"/>
        <dbReference type="ChEBI" id="CHEBI:15377"/>
        <dbReference type="ChEBI" id="CHEBI:29805"/>
        <dbReference type="ChEBI" id="CHEBI:43474"/>
        <dbReference type="ChEBI" id="CHEBI:58033"/>
        <dbReference type="EC" id="3.1.3.18"/>
    </reaction>
</comment>
<dbReference type="Proteomes" id="UP001319045">
    <property type="component" value="Chromosome"/>
</dbReference>
<dbReference type="PANTHER" id="PTHR43434">
    <property type="entry name" value="PHOSPHOGLYCOLATE PHOSPHATASE"/>
    <property type="match status" value="1"/>
</dbReference>
<dbReference type="InterPro" id="IPR023198">
    <property type="entry name" value="PGP-like_dom2"/>
</dbReference>
<name>A0ABN6EJY9_9BACT</name>
<organism evidence="5 6">
    <name type="scientific">Prevotella herbatica</name>
    <dbReference type="NCBI Taxonomy" id="2801997"/>
    <lineage>
        <taxon>Bacteria</taxon>
        <taxon>Pseudomonadati</taxon>
        <taxon>Bacteroidota</taxon>
        <taxon>Bacteroidia</taxon>
        <taxon>Bacteroidales</taxon>
        <taxon>Prevotellaceae</taxon>
        <taxon>Prevotella</taxon>
    </lineage>
</organism>
<dbReference type="NCBIfam" id="TIGR01549">
    <property type="entry name" value="HAD-SF-IA-v1"/>
    <property type="match status" value="1"/>
</dbReference>
<dbReference type="NCBIfam" id="TIGR01662">
    <property type="entry name" value="HAD-SF-IIIA"/>
    <property type="match status" value="1"/>
</dbReference>
<dbReference type="EC" id="3.1.3.18" evidence="4"/>
<dbReference type="InterPro" id="IPR006439">
    <property type="entry name" value="HAD-SF_hydro_IA"/>
</dbReference>
<dbReference type="InterPro" id="IPR023214">
    <property type="entry name" value="HAD_sf"/>
</dbReference>
<comment type="pathway">
    <text evidence="2">Organic acid metabolism; glycolate biosynthesis; glycolate from 2-phosphoglycolate: step 1/1.</text>
</comment>
<evidence type="ECO:0000256" key="1">
    <source>
        <dbReference type="ARBA" id="ARBA00000830"/>
    </source>
</evidence>
<dbReference type="SUPFAM" id="SSF56784">
    <property type="entry name" value="HAD-like"/>
    <property type="match status" value="1"/>
</dbReference>
<dbReference type="InterPro" id="IPR006549">
    <property type="entry name" value="HAD-SF_hydro_IIIA"/>
</dbReference>
<gene>
    <name evidence="5" type="ORF">prwr041_21100</name>
</gene>
<evidence type="ECO:0000313" key="5">
    <source>
        <dbReference type="EMBL" id="BCS86217.1"/>
    </source>
</evidence>
<sequence>MKYKSYIFDLDGTLLDSLTDIAASCNYALRMNNMPERSIDEVRMFVGNGVRKLMERAIPGGDNNELFEKTYSDFRQHYLIHNVDHTSPYSGILNMLGELKKNGCNIAVVSNKFYAATQELVRHFFGEYVTVAIGERENIKKKPSPDTVLEALRQLDVDKNSAVYIGDSDVDVMTAQNCGMPCISVLWGFRSKQFLIEHGASVFVEKPSEILSL</sequence>
<dbReference type="Pfam" id="PF13419">
    <property type="entry name" value="HAD_2"/>
    <property type="match status" value="1"/>
</dbReference>
<reference evidence="5 6" key="1">
    <citation type="journal article" date="2022" name="Int. J. Syst. Evol. Microbiol.">
        <title>Prevotella herbatica sp. nov., a plant polysaccharide-decomposing anaerobic bacterium isolated from a methanogenic reactor.</title>
        <authorList>
            <person name="Uek A."/>
            <person name="Tonouchi A."/>
            <person name="Kaku N."/>
            <person name="Ueki K."/>
        </authorList>
    </citation>
    <scope>NUCLEOTIDE SEQUENCE [LARGE SCALE GENOMIC DNA]</scope>
    <source>
        <strain evidence="5 6">WR041</strain>
    </source>
</reference>
<dbReference type="InterPro" id="IPR050155">
    <property type="entry name" value="HAD-like_hydrolase_sf"/>
</dbReference>
<evidence type="ECO:0000256" key="4">
    <source>
        <dbReference type="ARBA" id="ARBA00013078"/>
    </source>
</evidence>
<dbReference type="PANTHER" id="PTHR43434:SF1">
    <property type="entry name" value="PHOSPHOGLYCOLATE PHOSPHATASE"/>
    <property type="match status" value="1"/>
</dbReference>
<proteinExistence type="inferred from homology"/>
<dbReference type="SFLD" id="SFLDS00003">
    <property type="entry name" value="Haloacid_Dehalogenase"/>
    <property type="match status" value="1"/>
</dbReference>
<dbReference type="Gene3D" id="3.40.50.1000">
    <property type="entry name" value="HAD superfamily/HAD-like"/>
    <property type="match status" value="1"/>
</dbReference>
<dbReference type="InterPro" id="IPR036412">
    <property type="entry name" value="HAD-like_sf"/>
</dbReference>
<dbReference type="SFLD" id="SFLDG01129">
    <property type="entry name" value="C1.5:_HAD__Beta-PGM__Phosphata"/>
    <property type="match status" value="1"/>
</dbReference>
<protein>
    <recommendedName>
        <fullName evidence="4">phosphoglycolate phosphatase</fullName>
        <ecNumber evidence="4">3.1.3.18</ecNumber>
    </recommendedName>
</protein>
<dbReference type="InterPro" id="IPR041492">
    <property type="entry name" value="HAD_2"/>
</dbReference>
<evidence type="ECO:0000256" key="2">
    <source>
        <dbReference type="ARBA" id="ARBA00004818"/>
    </source>
</evidence>
<dbReference type="Gene3D" id="1.10.150.240">
    <property type="entry name" value="Putative phosphatase, domain 2"/>
    <property type="match status" value="1"/>
</dbReference>